<dbReference type="EMBL" id="MHJO01000029">
    <property type="protein sequence ID" value="OGY68756.1"/>
    <property type="molecule type" value="Genomic_DNA"/>
</dbReference>
<gene>
    <name evidence="1" type="ORF">A2586_02000</name>
</gene>
<protein>
    <submittedName>
        <fullName evidence="1">Uncharacterized protein</fullName>
    </submittedName>
</protein>
<reference evidence="1 2" key="1">
    <citation type="journal article" date="2016" name="Nat. Commun.">
        <title>Thousands of microbial genomes shed light on interconnected biogeochemical processes in an aquifer system.</title>
        <authorList>
            <person name="Anantharaman K."/>
            <person name="Brown C.T."/>
            <person name="Hug L.A."/>
            <person name="Sharon I."/>
            <person name="Castelle C.J."/>
            <person name="Probst A.J."/>
            <person name="Thomas B.C."/>
            <person name="Singh A."/>
            <person name="Wilkins M.J."/>
            <person name="Karaoz U."/>
            <person name="Brodie E.L."/>
            <person name="Williams K.H."/>
            <person name="Hubbard S.S."/>
            <person name="Banfield J.F."/>
        </authorList>
    </citation>
    <scope>NUCLEOTIDE SEQUENCE [LARGE SCALE GENOMIC DNA]</scope>
</reference>
<accession>A0A1G1ZX32</accession>
<organism evidence="1 2">
    <name type="scientific">Candidatus Harrisonbacteria bacterium RIFOXYD1_FULL_40_9</name>
    <dbReference type="NCBI Taxonomy" id="1798412"/>
    <lineage>
        <taxon>Bacteria</taxon>
        <taxon>Candidatus Harrisoniibacteriota</taxon>
    </lineage>
</organism>
<sequence>MNYKEKFKSIGKEIALISLIVAIVAFVFQMVTRAGDLNPSTAPASTMQSVEDIYNSLAGTTFSATTTANISGSALQITRCMITRIEGGNCSL</sequence>
<evidence type="ECO:0000313" key="2">
    <source>
        <dbReference type="Proteomes" id="UP000176611"/>
    </source>
</evidence>
<evidence type="ECO:0000313" key="1">
    <source>
        <dbReference type="EMBL" id="OGY68756.1"/>
    </source>
</evidence>
<proteinExistence type="predicted"/>
<comment type="caution">
    <text evidence="1">The sequence shown here is derived from an EMBL/GenBank/DDBJ whole genome shotgun (WGS) entry which is preliminary data.</text>
</comment>
<dbReference type="AlphaFoldDB" id="A0A1G1ZX32"/>
<name>A0A1G1ZX32_9BACT</name>
<dbReference type="Proteomes" id="UP000176611">
    <property type="component" value="Unassembled WGS sequence"/>
</dbReference>